<gene>
    <name evidence="3" type="ORF">DFR28_1011158</name>
</gene>
<dbReference type="InterPro" id="IPR000073">
    <property type="entry name" value="AB_hydrolase_1"/>
</dbReference>
<dbReference type="EMBL" id="QNRT01000001">
    <property type="protein sequence ID" value="RBP53769.1"/>
    <property type="molecule type" value="Genomic_DNA"/>
</dbReference>
<comment type="caution">
    <text evidence="3">The sequence shown here is derived from an EMBL/GenBank/DDBJ whole genome shotgun (WGS) entry which is preliminary data.</text>
</comment>
<accession>A0A395JQ79</accession>
<feature type="chain" id="PRO_5017261800" evidence="1">
    <location>
        <begin position="23"/>
        <end position="304"/>
    </location>
</feature>
<dbReference type="AlphaFoldDB" id="A0A395JQ79"/>
<proteinExistence type="predicted"/>
<feature type="domain" description="AB hydrolase-1" evidence="2">
    <location>
        <begin position="30"/>
        <end position="126"/>
    </location>
</feature>
<evidence type="ECO:0000259" key="2">
    <source>
        <dbReference type="Pfam" id="PF00561"/>
    </source>
</evidence>
<dbReference type="InterPro" id="IPR029058">
    <property type="entry name" value="AB_hydrolase_fold"/>
</dbReference>
<dbReference type="OrthoDB" id="2004167at2"/>
<dbReference type="RefSeq" id="WP_113953307.1">
    <property type="nucleotide sequence ID" value="NZ_QNRT01000001.1"/>
</dbReference>
<dbReference type="Pfam" id="PF00561">
    <property type="entry name" value="Abhydrolase_1"/>
    <property type="match status" value="1"/>
</dbReference>
<keyword evidence="4" id="KW-1185">Reference proteome</keyword>
<protein>
    <submittedName>
        <fullName evidence="3">Triacylglycerol lipase</fullName>
    </submittedName>
</protein>
<organism evidence="3 4">
    <name type="scientific">Arenicella xantha</name>
    <dbReference type="NCBI Taxonomy" id="644221"/>
    <lineage>
        <taxon>Bacteria</taxon>
        <taxon>Pseudomonadati</taxon>
        <taxon>Pseudomonadota</taxon>
        <taxon>Gammaproteobacteria</taxon>
        <taxon>Arenicellales</taxon>
        <taxon>Arenicellaceae</taxon>
        <taxon>Arenicella</taxon>
    </lineage>
</organism>
<dbReference type="Proteomes" id="UP000253083">
    <property type="component" value="Unassembled WGS sequence"/>
</dbReference>
<dbReference type="InParanoid" id="A0A395JQ79"/>
<dbReference type="Gene3D" id="3.40.50.1820">
    <property type="entry name" value="alpha/beta hydrolase"/>
    <property type="match status" value="1"/>
</dbReference>
<name>A0A395JQ79_9GAMM</name>
<feature type="signal peptide" evidence="1">
    <location>
        <begin position="1"/>
        <end position="22"/>
    </location>
</feature>
<evidence type="ECO:0000313" key="4">
    <source>
        <dbReference type="Proteomes" id="UP000253083"/>
    </source>
</evidence>
<evidence type="ECO:0000313" key="3">
    <source>
        <dbReference type="EMBL" id="RBP53769.1"/>
    </source>
</evidence>
<evidence type="ECO:0000256" key="1">
    <source>
        <dbReference type="SAM" id="SignalP"/>
    </source>
</evidence>
<keyword evidence="1" id="KW-0732">Signal</keyword>
<reference evidence="3 4" key="1">
    <citation type="submission" date="2018-06" db="EMBL/GenBank/DDBJ databases">
        <title>Genomic Encyclopedia of Type Strains, Phase IV (KMG-IV): sequencing the most valuable type-strain genomes for metagenomic binning, comparative biology and taxonomic classification.</title>
        <authorList>
            <person name="Goeker M."/>
        </authorList>
    </citation>
    <scope>NUCLEOTIDE SEQUENCE [LARGE SCALE GENOMIC DNA]</scope>
    <source>
        <strain evidence="3 4">DSM 24032</strain>
    </source>
</reference>
<sequence length="304" mass="31999">MKKLLLAIIAINLLLGANLVSAAGYTQTKYPIVLVHGFSGFDSVGGLIGYFHTIPYNLRRSGAKVYVPSVSAFNSSEARGEQLADYLSGLRESKFNLIGHSQGSPTSRVAASLVPNKVASVTSVNGVNRGSKVADVLLGLVPEGVAQNLVGSILDAVGGVINLISGANNAQDSIASAKTLSTAGSMALNQTLGNKGIDPNCASMNEDVNINGYNIKMFSWSGNRAFTNVFDLTDPFLSATSLAFAGEQNDGLVGVCSARLGQVISTSYSLNHVDAINHLFGVRGWTNPVSLYRYQANRLRNKGL</sequence>
<dbReference type="SUPFAM" id="SSF53474">
    <property type="entry name" value="alpha/beta-Hydrolases"/>
    <property type="match status" value="1"/>
</dbReference>